<proteinExistence type="predicted"/>
<reference evidence="2" key="1">
    <citation type="submission" date="2022-07" db="EMBL/GenBank/DDBJ databases">
        <title>Gramela sediminis sp. nov., isolated from deep-sea sediment of the Indian Ocean.</title>
        <authorList>
            <person name="Shi H."/>
        </authorList>
    </citation>
    <scope>NUCLEOTIDE SEQUENCE</scope>
    <source>
        <strain evidence="2">GC03-9</strain>
    </source>
</reference>
<evidence type="ECO:0000313" key="2">
    <source>
        <dbReference type="EMBL" id="MCP9199778.1"/>
    </source>
</evidence>
<keyword evidence="1" id="KW-1133">Transmembrane helix</keyword>
<keyword evidence="3" id="KW-1185">Reference proteome</keyword>
<accession>A0A9X2IAC5</accession>
<dbReference type="RefSeq" id="WP_241551592.1">
    <property type="nucleotide sequence ID" value="NZ_JANCNS010000002.1"/>
</dbReference>
<dbReference type="AlphaFoldDB" id="A0A9X2IAC5"/>
<keyword evidence="1" id="KW-0812">Transmembrane</keyword>
<comment type="caution">
    <text evidence="2">The sequence shown here is derived from an EMBL/GenBank/DDBJ whole genome shotgun (WGS) entry which is preliminary data.</text>
</comment>
<sequence>MDSIPFYLLGGALIIIIGYIWIRLLQDNARQEKLISKHLKEISGLRYNRKNRENV</sequence>
<evidence type="ECO:0000313" key="3">
    <source>
        <dbReference type="Proteomes" id="UP001155280"/>
    </source>
</evidence>
<dbReference type="Proteomes" id="UP001155280">
    <property type="component" value="Unassembled WGS sequence"/>
</dbReference>
<name>A0A9X2IAC5_9FLAO</name>
<keyword evidence="1" id="KW-0472">Membrane</keyword>
<organism evidence="2 3">
    <name type="scientific">Christiangramia oceanisediminis</name>
    <dbReference type="NCBI Taxonomy" id="2920386"/>
    <lineage>
        <taxon>Bacteria</taxon>
        <taxon>Pseudomonadati</taxon>
        <taxon>Bacteroidota</taxon>
        <taxon>Flavobacteriia</taxon>
        <taxon>Flavobacteriales</taxon>
        <taxon>Flavobacteriaceae</taxon>
        <taxon>Christiangramia</taxon>
    </lineage>
</organism>
<feature type="transmembrane region" description="Helical" evidence="1">
    <location>
        <begin position="6"/>
        <end position="25"/>
    </location>
</feature>
<gene>
    <name evidence="2" type="ORF">MKO06_07675</name>
</gene>
<dbReference type="EMBL" id="JANCNS010000002">
    <property type="protein sequence ID" value="MCP9199778.1"/>
    <property type="molecule type" value="Genomic_DNA"/>
</dbReference>
<evidence type="ECO:0000256" key="1">
    <source>
        <dbReference type="SAM" id="Phobius"/>
    </source>
</evidence>
<protein>
    <submittedName>
        <fullName evidence="2">Uncharacterized protein</fullName>
    </submittedName>
</protein>